<reference evidence="1 2" key="1">
    <citation type="submission" date="2017-10" db="EMBL/GenBank/DDBJ databases">
        <title>Sequencing the genomes of 1000 actinobacteria strains.</title>
        <authorList>
            <person name="Klenk H.-P."/>
        </authorList>
    </citation>
    <scope>NUCLEOTIDE SEQUENCE [LARGE SCALE GENOMIC DNA]</scope>
    <source>
        <strain evidence="1 2">DSM 18966</strain>
    </source>
</reference>
<proteinExistence type="predicted"/>
<gene>
    <name evidence="1" type="ORF">ATL42_1936</name>
</gene>
<sequence length="164" mass="17975">MNDHVGRRSFDPRGCIDPGDERVLSALSSCVAQVDPVPHDLVDRVLFVMTLEGLHAETMEVRRIGVPEHALRSEEPVEAQTITFTSADLSVMISLSPADGAIRMDGWISEPGVREIELHRLGAQDMTVTDAEGRFVFARVPHGQVSLIIRDGDRAPLSTPVIEL</sequence>
<dbReference type="OrthoDB" id="3689408at2"/>
<evidence type="ECO:0000313" key="2">
    <source>
        <dbReference type="Proteomes" id="UP000225548"/>
    </source>
</evidence>
<dbReference type="Proteomes" id="UP000225548">
    <property type="component" value="Unassembled WGS sequence"/>
</dbReference>
<dbReference type="EMBL" id="PDJG01000001">
    <property type="protein sequence ID" value="PFG34037.1"/>
    <property type="molecule type" value="Genomic_DNA"/>
</dbReference>
<dbReference type="RefSeq" id="WP_098455137.1">
    <property type="nucleotide sequence ID" value="NZ_PDJG01000001.1"/>
</dbReference>
<accession>A0A2A9E4R7</accession>
<keyword evidence="2" id="KW-1185">Reference proteome</keyword>
<evidence type="ECO:0008006" key="3">
    <source>
        <dbReference type="Google" id="ProtNLM"/>
    </source>
</evidence>
<name>A0A2A9E4R7_9MICO</name>
<evidence type="ECO:0000313" key="1">
    <source>
        <dbReference type="EMBL" id="PFG34037.1"/>
    </source>
</evidence>
<comment type="caution">
    <text evidence="1">The sequence shown here is derived from an EMBL/GenBank/DDBJ whole genome shotgun (WGS) entry which is preliminary data.</text>
</comment>
<protein>
    <recommendedName>
        <fullName evidence="3">Carboxypeptidase regulatory-like domain-containing protein</fullName>
    </recommendedName>
</protein>
<dbReference type="AlphaFoldDB" id="A0A2A9E4R7"/>
<organism evidence="1 2">
    <name type="scientific">Sanguibacter antarcticus</name>
    <dbReference type="NCBI Taxonomy" id="372484"/>
    <lineage>
        <taxon>Bacteria</taxon>
        <taxon>Bacillati</taxon>
        <taxon>Actinomycetota</taxon>
        <taxon>Actinomycetes</taxon>
        <taxon>Micrococcales</taxon>
        <taxon>Sanguibacteraceae</taxon>
        <taxon>Sanguibacter</taxon>
    </lineage>
</organism>